<evidence type="ECO:0000313" key="3">
    <source>
        <dbReference type="Proteomes" id="UP000076727"/>
    </source>
</evidence>
<evidence type="ECO:0008006" key="4">
    <source>
        <dbReference type="Google" id="ProtNLM"/>
    </source>
</evidence>
<proteinExistence type="predicted"/>
<dbReference type="STRING" id="1314783.A0A165P7C4"/>
<gene>
    <name evidence="2" type="ORF">DAEQUDRAFT_728629</name>
</gene>
<protein>
    <recommendedName>
        <fullName evidence="4">BTB domain-containing protein</fullName>
    </recommendedName>
</protein>
<dbReference type="AlphaFoldDB" id="A0A165P7C4"/>
<name>A0A165P7C4_9APHY</name>
<evidence type="ECO:0000313" key="2">
    <source>
        <dbReference type="EMBL" id="KZT67857.1"/>
    </source>
</evidence>
<dbReference type="InterPro" id="IPR011333">
    <property type="entry name" value="SKP1/BTB/POZ_sf"/>
</dbReference>
<evidence type="ECO:0000256" key="1">
    <source>
        <dbReference type="SAM" id="MobiDB-lite"/>
    </source>
</evidence>
<feature type="compositionally biased region" description="Polar residues" evidence="1">
    <location>
        <begin position="262"/>
        <end position="277"/>
    </location>
</feature>
<keyword evidence="3" id="KW-1185">Reference proteome</keyword>
<dbReference type="EMBL" id="KV429072">
    <property type="protein sequence ID" value="KZT67857.1"/>
    <property type="molecule type" value="Genomic_DNA"/>
</dbReference>
<dbReference type="OrthoDB" id="2799536at2759"/>
<organism evidence="2 3">
    <name type="scientific">Daedalea quercina L-15889</name>
    <dbReference type="NCBI Taxonomy" id="1314783"/>
    <lineage>
        <taxon>Eukaryota</taxon>
        <taxon>Fungi</taxon>
        <taxon>Dikarya</taxon>
        <taxon>Basidiomycota</taxon>
        <taxon>Agaricomycotina</taxon>
        <taxon>Agaricomycetes</taxon>
        <taxon>Polyporales</taxon>
        <taxon>Fomitopsis</taxon>
    </lineage>
</organism>
<reference evidence="2 3" key="1">
    <citation type="journal article" date="2016" name="Mol. Biol. Evol.">
        <title>Comparative Genomics of Early-Diverging Mushroom-Forming Fungi Provides Insights into the Origins of Lignocellulose Decay Capabilities.</title>
        <authorList>
            <person name="Nagy L.G."/>
            <person name="Riley R."/>
            <person name="Tritt A."/>
            <person name="Adam C."/>
            <person name="Daum C."/>
            <person name="Floudas D."/>
            <person name="Sun H."/>
            <person name="Yadav J.S."/>
            <person name="Pangilinan J."/>
            <person name="Larsson K.H."/>
            <person name="Matsuura K."/>
            <person name="Barry K."/>
            <person name="Labutti K."/>
            <person name="Kuo R."/>
            <person name="Ohm R.A."/>
            <person name="Bhattacharya S.S."/>
            <person name="Shirouzu T."/>
            <person name="Yoshinaga Y."/>
            <person name="Martin F.M."/>
            <person name="Grigoriev I.V."/>
            <person name="Hibbett D.S."/>
        </authorList>
    </citation>
    <scope>NUCLEOTIDE SEQUENCE [LARGE SCALE GENOMIC DNA]</scope>
    <source>
        <strain evidence="2 3">L-15889</strain>
    </source>
</reference>
<accession>A0A165P7C4</accession>
<dbReference type="Proteomes" id="UP000076727">
    <property type="component" value="Unassembled WGS sequence"/>
</dbReference>
<feature type="region of interest" description="Disordered" evidence="1">
    <location>
        <begin position="261"/>
        <end position="280"/>
    </location>
</feature>
<feature type="region of interest" description="Disordered" evidence="1">
    <location>
        <begin position="497"/>
        <end position="523"/>
    </location>
</feature>
<dbReference type="Gene3D" id="3.30.710.10">
    <property type="entry name" value="Potassium Channel Kv1.1, Chain A"/>
    <property type="match status" value="1"/>
</dbReference>
<sequence>MVPASTYTSRLFAEMFSLPQQPQSSITTIGSEAAVSDAPIIPVAEDSETLERLLRMCYPVHRPTIDPHTVILTLGAARKYDMPVVTGSLTSSLLSYKSSDPLYVFAVAYKLDLEDILEDAVREFTATRRPANLSKGRGPPAQTVISLAHSLHEYSREMDTLPAAVYYRLLEHHSTTSPDSPRPASSSFQAAVRFIISRPRAPEGLRSAESVVGQLSHPFEDNTRADTIIRSSDNIIFHVDCRLLAFASPVFSQVLCSPPKMSASNSSETSQGITSPNGDVVHHFPEDGKTLSRLLQLSYPMSDPQLFDSSGPPGADILKDAISLYNAARKYEVARAIAFAKRACIDAAKASPVQLYLLAVQYHWDEVAKDAALRAVYETSDRYFPEMEYASAAAYRRLLVYRRKCRDIILSGGEFYSASPDGRGTLEPEPRRRSAYWSKSPWLNNSGEAHFWLAFHERVHLHNARSIEGITVPIEWMDIEATLPSSVLMDVDRAAPVRPNPTRTESPGSMAPTPIPEHERHDELRRIADQLGKVEL</sequence>